<dbReference type="Pfam" id="PF14305">
    <property type="entry name" value="ATPgrasp_TupA"/>
    <property type="match status" value="1"/>
</dbReference>
<dbReference type="EMBL" id="BSNC01000019">
    <property type="protein sequence ID" value="GLP98108.1"/>
    <property type="molecule type" value="Genomic_DNA"/>
</dbReference>
<organism evidence="1 2">
    <name type="scientific">Paraferrimonas sedimenticola</name>
    <dbReference type="NCBI Taxonomy" id="375674"/>
    <lineage>
        <taxon>Bacteria</taxon>
        <taxon>Pseudomonadati</taxon>
        <taxon>Pseudomonadota</taxon>
        <taxon>Gammaproteobacteria</taxon>
        <taxon>Alteromonadales</taxon>
        <taxon>Ferrimonadaceae</taxon>
        <taxon>Paraferrimonas</taxon>
    </lineage>
</organism>
<reference evidence="1" key="1">
    <citation type="journal article" date="2014" name="Int. J. Syst. Evol. Microbiol.">
        <title>Complete genome sequence of Corynebacterium casei LMG S-19264T (=DSM 44701T), isolated from a smear-ripened cheese.</title>
        <authorList>
            <consortium name="US DOE Joint Genome Institute (JGI-PGF)"/>
            <person name="Walter F."/>
            <person name="Albersmeier A."/>
            <person name="Kalinowski J."/>
            <person name="Ruckert C."/>
        </authorList>
    </citation>
    <scope>NUCLEOTIDE SEQUENCE</scope>
    <source>
        <strain evidence="1">NBRC 101628</strain>
    </source>
</reference>
<dbReference type="AlphaFoldDB" id="A0AA37RZS7"/>
<sequence length="337" mass="39809">MKLTIATRAKQWLKDKLPNRAKAWLYFYRMYGRLPRRNFTLLNEFIALRKANPTKGLGLLTDKLFVRQYITERIGAQYLVPLLGVYQSPQEVQFSELPEHFVLKLNYATKHNFFCRNNTPEAQHNFIQSSKEWLSDDHSAKWGENHYQEVQHRRIIAEQMLLDSNDKLPKDYKFHFFNDGRQLRFIIEVDSNRFEDYRKNFYDQEWRPLNIDWGLPSGELEPKPPQLDKAVQLLKQLAHDFNYVRIDVYLLDNAIYFGELTFTHGAGTCPLSPVTFDQQIAACIAPDEEFYPQGCIRDYAKWNADYLAFYRDPRAQKHLVNSPPQLKTTGLYQAINK</sequence>
<comment type="caution">
    <text evidence="1">The sequence shown here is derived from an EMBL/GenBank/DDBJ whole genome shotgun (WGS) entry which is preliminary data.</text>
</comment>
<gene>
    <name evidence="1" type="ORF">GCM10007895_34150</name>
</gene>
<keyword evidence="1" id="KW-0808">Transferase</keyword>
<dbReference type="GO" id="GO:0016740">
    <property type="term" value="F:transferase activity"/>
    <property type="evidence" value="ECO:0007669"/>
    <property type="project" value="UniProtKB-KW"/>
</dbReference>
<dbReference type="Proteomes" id="UP001161422">
    <property type="component" value="Unassembled WGS sequence"/>
</dbReference>
<reference evidence="1" key="2">
    <citation type="submission" date="2023-01" db="EMBL/GenBank/DDBJ databases">
        <title>Draft genome sequence of Paraferrimonas sedimenticola strain NBRC 101628.</title>
        <authorList>
            <person name="Sun Q."/>
            <person name="Mori K."/>
        </authorList>
    </citation>
    <scope>NUCLEOTIDE SEQUENCE</scope>
    <source>
        <strain evidence="1">NBRC 101628</strain>
    </source>
</reference>
<evidence type="ECO:0000313" key="1">
    <source>
        <dbReference type="EMBL" id="GLP98108.1"/>
    </source>
</evidence>
<accession>A0AA37RZS7</accession>
<evidence type="ECO:0000313" key="2">
    <source>
        <dbReference type="Proteomes" id="UP001161422"/>
    </source>
</evidence>
<protein>
    <submittedName>
        <fullName evidence="1">Glycosyl transferase</fullName>
    </submittedName>
</protein>
<name>A0AA37RZS7_9GAMM</name>
<dbReference type="RefSeq" id="WP_095504437.1">
    <property type="nucleotide sequence ID" value="NZ_BSNC01000019.1"/>
</dbReference>
<dbReference type="InterPro" id="IPR029465">
    <property type="entry name" value="ATPgrasp_TupA"/>
</dbReference>
<keyword evidence="2" id="KW-1185">Reference proteome</keyword>
<proteinExistence type="predicted"/>